<sequence>MQLIGKHRLDSIQGISDEVDLWVAAWVTEVSHAAWKEPNAISTAFPRVKSVDQVMFIFLVCGKEFPQIKLKIKFGMDKAMISEVIHK</sequence>
<evidence type="ECO:0000313" key="1">
    <source>
        <dbReference type="EMBL" id="AWY01642.1"/>
    </source>
</evidence>
<evidence type="ECO:0000313" key="2">
    <source>
        <dbReference type="Proteomes" id="UP000249898"/>
    </source>
</evidence>
<protein>
    <submittedName>
        <fullName evidence="1">Uncharacterized protein</fullName>
    </submittedName>
</protein>
<accession>A0A2Z4PVK3</accession>
<dbReference type="Proteomes" id="UP000249898">
    <property type="component" value="Chromosome"/>
</dbReference>
<dbReference type="RefSeq" id="WP_112140280.1">
    <property type="nucleotide sequence ID" value="NZ_CP016181.1"/>
</dbReference>
<dbReference type="OrthoDB" id="9799912at2"/>
<reference evidence="1 2" key="1">
    <citation type="submission" date="2016-06" db="EMBL/GenBank/DDBJ databases">
        <title>The sequenced genome of the ice-adhering bacterium Marinomonas primoryensis, from Antarctica.</title>
        <authorList>
            <person name="Graham L."/>
            <person name="Vance T.D.R."/>
            <person name="Davies P.L."/>
        </authorList>
    </citation>
    <scope>NUCLEOTIDE SEQUENCE [LARGE SCALE GENOMIC DNA]</scope>
    <source>
        <strain evidence="1 2">AceL</strain>
    </source>
</reference>
<name>A0A2Z4PVK3_9GAMM</name>
<dbReference type="EMBL" id="CP016181">
    <property type="protein sequence ID" value="AWY01642.1"/>
    <property type="molecule type" value="Genomic_DNA"/>
</dbReference>
<organism evidence="1 2">
    <name type="scientific">Marinomonas primoryensis</name>
    <dbReference type="NCBI Taxonomy" id="178399"/>
    <lineage>
        <taxon>Bacteria</taxon>
        <taxon>Pseudomonadati</taxon>
        <taxon>Pseudomonadota</taxon>
        <taxon>Gammaproteobacteria</taxon>
        <taxon>Oceanospirillales</taxon>
        <taxon>Oceanospirillaceae</taxon>
        <taxon>Marinomonas</taxon>
    </lineage>
</organism>
<gene>
    <name evidence="1" type="ORF">A8139_17985</name>
</gene>
<proteinExistence type="predicted"/>
<dbReference type="AlphaFoldDB" id="A0A2Z4PVK3"/>